<keyword evidence="6 10" id="KW-0732">Signal</keyword>
<evidence type="ECO:0000256" key="2">
    <source>
        <dbReference type="ARBA" id="ARBA00006912"/>
    </source>
</evidence>
<comment type="similarity">
    <text evidence="2">Belongs to the small leucine-rich proteoglycan (SLRP) family. SLRP class III subfamily.</text>
</comment>
<evidence type="ECO:0000313" key="13">
    <source>
        <dbReference type="Proteomes" id="UP000314980"/>
    </source>
</evidence>
<reference evidence="12" key="2">
    <citation type="submission" date="2025-08" db="UniProtKB">
        <authorList>
            <consortium name="Ensembl"/>
        </authorList>
    </citation>
    <scope>IDENTIFICATION</scope>
</reference>
<proteinExistence type="inferred from homology"/>
<dbReference type="AlphaFoldDB" id="A0A4W6EA26"/>
<organism evidence="12 13">
    <name type="scientific">Lates calcarifer</name>
    <name type="common">Barramundi</name>
    <name type="synonym">Holocentrus calcarifer</name>
    <dbReference type="NCBI Taxonomy" id="8187"/>
    <lineage>
        <taxon>Eukaryota</taxon>
        <taxon>Metazoa</taxon>
        <taxon>Chordata</taxon>
        <taxon>Craniata</taxon>
        <taxon>Vertebrata</taxon>
        <taxon>Euteleostomi</taxon>
        <taxon>Actinopterygii</taxon>
        <taxon>Neopterygii</taxon>
        <taxon>Teleostei</taxon>
        <taxon>Neoteleostei</taxon>
        <taxon>Acanthomorphata</taxon>
        <taxon>Carangaria</taxon>
        <taxon>Carangaria incertae sedis</taxon>
        <taxon>Centropomidae</taxon>
        <taxon>Lates</taxon>
    </lineage>
</organism>
<keyword evidence="8" id="KW-1015">Disulfide bond</keyword>
<evidence type="ECO:0000313" key="12">
    <source>
        <dbReference type="Ensembl" id="ENSLCAP00010034428.1"/>
    </source>
</evidence>
<dbReference type="Ensembl" id="ENSLCAT00010035241.1">
    <property type="protein sequence ID" value="ENSLCAP00010034428.1"/>
    <property type="gene ID" value="ENSLCAG00010016172.1"/>
</dbReference>
<keyword evidence="5" id="KW-0433">Leucine-rich repeat</keyword>
<accession>A0A4W6EA26</accession>
<dbReference type="SMART" id="SM00013">
    <property type="entry name" value="LRRNT"/>
    <property type="match status" value="1"/>
</dbReference>
<sequence>MIELRMSLQSLMVALILGLICLSRCPGMAAPAGETDDEAFDMENYDLNTDMEWENLDVNSYGDTYDYDDLDQEIEVGTVARDTPSPATQPAAQHYEEGVSLPSLPPAPDSLDFIGPGLFGPETGLGRSKYKLGVYLLSKSSTVFSICINTCGLQVYVFKKSSLCLCAGMPTCLLCVCISGSVYCDDMNLDQIPPLPKDTTHFYSRFNKIRHVKSSDFINLNKLQSIDLTGNQISEMDEDVFHSLTQLQELLLADNNMQVMPELPINMKFVDLRNNKLTSRGLHSEGFKDMSQLEFLYLSNNKLDYVPTPLPLSLRVLHLQNNNIQSLHEDTFCNLHDRNFIRRNLEDIRLDGNPLNINLFPQAYICLPRLPVGSH</sequence>
<dbReference type="Gene3D" id="3.80.10.10">
    <property type="entry name" value="Ribonuclease Inhibitor"/>
    <property type="match status" value="3"/>
</dbReference>
<dbReference type="GeneTree" id="ENSGT00940000157574"/>
<dbReference type="InterPro" id="IPR032675">
    <property type="entry name" value="LRR_dom_sf"/>
</dbReference>
<evidence type="ECO:0000256" key="4">
    <source>
        <dbReference type="ARBA" id="ARBA00022530"/>
    </source>
</evidence>
<dbReference type="SMART" id="SM00369">
    <property type="entry name" value="LRR_TYP"/>
    <property type="match status" value="4"/>
</dbReference>
<dbReference type="GO" id="GO:0061975">
    <property type="term" value="P:articular cartilage development"/>
    <property type="evidence" value="ECO:0007669"/>
    <property type="project" value="TreeGrafter"/>
</dbReference>
<reference evidence="12" key="3">
    <citation type="submission" date="2025-09" db="UniProtKB">
        <authorList>
            <consortium name="Ensembl"/>
        </authorList>
    </citation>
    <scope>IDENTIFICATION</scope>
</reference>
<dbReference type="InterPro" id="IPR003591">
    <property type="entry name" value="Leu-rich_rpt_typical-subtyp"/>
</dbReference>
<evidence type="ECO:0000259" key="11">
    <source>
        <dbReference type="SMART" id="SM00013"/>
    </source>
</evidence>
<keyword evidence="4" id="KW-0272">Extracellular matrix</keyword>
<dbReference type="Pfam" id="PF00560">
    <property type="entry name" value="LRR_1"/>
    <property type="match status" value="1"/>
</dbReference>
<feature type="domain" description="LRRNT" evidence="11">
    <location>
        <begin position="171"/>
        <end position="201"/>
    </location>
</feature>
<protein>
    <submittedName>
        <fullName evidence="12">Opticin</fullName>
    </submittedName>
</protein>
<dbReference type="InterPro" id="IPR000372">
    <property type="entry name" value="LRRNT"/>
</dbReference>
<dbReference type="Pfam" id="PF13855">
    <property type="entry name" value="LRR_8"/>
    <property type="match status" value="1"/>
</dbReference>
<dbReference type="GO" id="GO:0031012">
    <property type="term" value="C:extracellular matrix"/>
    <property type="evidence" value="ECO:0007669"/>
    <property type="project" value="TreeGrafter"/>
</dbReference>
<reference evidence="13" key="1">
    <citation type="submission" date="2015-09" db="EMBL/GenBank/DDBJ databases">
        <authorList>
            <person name="Sai Rama Sridatta P."/>
        </authorList>
    </citation>
    <scope>NUCLEOTIDE SEQUENCE [LARGE SCALE GENOMIC DNA]</scope>
</reference>
<evidence type="ECO:0000256" key="5">
    <source>
        <dbReference type="ARBA" id="ARBA00022614"/>
    </source>
</evidence>
<name>A0A4W6EA26_LATCA</name>
<keyword evidence="3" id="KW-0964">Secreted</keyword>
<dbReference type="InParanoid" id="A0A4W6EA26"/>
<evidence type="ECO:0000256" key="8">
    <source>
        <dbReference type="ARBA" id="ARBA00023157"/>
    </source>
</evidence>
<evidence type="ECO:0000256" key="7">
    <source>
        <dbReference type="ARBA" id="ARBA00022737"/>
    </source>
</evidence>
<dbReference type="STRING" id="8187.ENSLCAP00010034428"/>
<evidence type="ECO:0000256" key="3">
    <source>
        <dbReference type="ARBA" id="ARBA00022525"/>
    </source>
</evidence>
<comment type="subcellular location">
    <subcellularLocation>
        <location evidence="1">Secreted</location>
        <location evidence="1">Extracellular space</location>
        <location evidence="1">Extracellular matrix</location>
    </subcellularLocation>
</comment>
<keyword evidence="9" id="KW-0325">Glycoprotein</keyword>
<dbReference type="PANTHER" id="PTHR46269:SF4">
    <property type="entry name" value="OPTICIN"/>
    <property type="match status" value="1"/>
</dbReference>
<gene>
    <name evidence="12" type="primary">optc</name>
</gene>
<keyword evidence="7" id="KW-0677">Repeat</keyword>
<evidence type="ECO:0000256" key="6">
    <source>
        <dbReference type="ARBA" id="ARBA00022729"/>
    </source>
</evidence>
<evidence type="ECO:0000256" key="10">
    <source>
        <dbReference type="SAM" id="SignalP"/>
    </source>
</evidence>
<feature type="signal peptide" evidence="10">
    <location>
        <begin position="1"/>
        <end position="29"/>
    </location>
</feature>
<evidence type="ECO:0000256" key="9">
    <source>
        <dbReference type="ARBA" id="ARBA00023180"/>
    </source>
</evidence>
<feature type="chain" id="PRO_5021361611" evidence="10">
    <location>
        <begin position="30"/>
        <end position="375"/>
    </location>
</feature>
<evidence type="ECO:0000256" key="1">
    <source>
        <dbReference type="ARBA" id="ARBA00004498"/>
    </source>
</evidence>
<dbReference type="PANTHER" id="PTHR46269">
    <property type="entry name" value="EPIPHYCAN-RELATED"/>
    <property type="match status" value="1"/>
</dbReference>
<keyword evidence="13" id="KW-1185">Reference proteome</keyword>
<dbReference type="InterPro" id="IPR043547">
    <property type="entry name" value="Mimecan/Epiphycan/Opticin"/>
</dbReference>
<dbReference type="Proteomes" id="UP000314980">
    <property type="component" value="Unassembled WGS sequence"/>
</dbReference>
<dbReference type="SUPFAM" id="SSF52058">
    <property type="entry name" value="L domain-like"/>
    <property type="match status" value="1"/>
</dbReference>
<dbReference type="GO" id="GO:0060348">
    <property type="term" value="P:bone development"/>
    <property type="evidence" value="ECO:0007669"/>
    <property type="project" value="TreeGrafter"/>
</dbReference>
<dbReference type="InterPro" id="IPR001611">
    <property type="entry name" value="Leu-rich_rpt"/>
</dbReference>
<dbReference type="PROSITE" id="PS51450">
    <property type="entry name" value="LRR"/>
    <property type="match status" value="2"/>
</dbReference>
<dbReference type="GO" id="GO:0005615">
    <property type="term" value="C:extracellular space"/>
    <property type="evidence" value="ECO:0007669"/>
    <property type="project" value="TreeGrafter"/>
</dbReference>